<proteinExistence type="predicted"/>
<keyword evidence="8" id="KW-0677">Repeat</keyword>
<keyword evidence="12 21" id="KW-1133">Transmembrane helix</keyword>
<feature type="domain" description="EGF-like" evidence="23">
    <location>
        <begin position="69"/>
        <end position="105"/>
    </location>
</feature>
<comment type="caution">
    <text evidence="18">Lacks conserved residue(s) required for the propagation of feature annotation.</text>
</comment>
<dbReference type="PROSITE" id="PS00010">
    <property type="entry name" value="ASX_HYDROXYL"/>
    <property type="match status" value="1"/>
</dbReference>
<evidence type="ECO:0000256" key="13">
    <source>
        <dbReference type="ARBA" id="ARBA00023136"/>
    </source>
</evidence>
<dbReference type="InterPro" id="IPR001245">
    <property type="entry name" value="Ser-Thr/Tyr_kinase_cat_dom"/>
</dbReference>
<evidence type="ECO:0000256" key="12">
    <source>
        <dbReference type="ARBA" id="ARBA00022989"/>
    </source>
</evidence>
<dbReference type="InterPro" id="IPR045274">
    <property type="entry name" value="WAK-like"/>
</dbReference>
<evidence type="ECO:0000259" key="22">
    <source>
        <dbReference type="PROSITE" id="PS50011"/>
    </source>
</evidence>
<evidence type="ECO:0000256" key="14">
    <source>
        <dbReference type="ARBA" id="ARBA00023157"/>
    </source>
</evidence>
<evidence type="ECO:0000256" key="11">
    <source>
        <dbReference type="ARBA" id="ARBA00022840"/>
    </source>
</evidence>
<keyword evidence="6 21" id="KW-0812">Transmembrane</keyword>
<comment type="subcellular location">
    <subcellularLocation>
        <location evidence="1">Membrane</location>
        <topology evidence="1">Single-pass type I membrane protein</topology>
    </subcellularLocation>
</comment>
<dbReference type="GO" id="GO:0005509">
    <property type="term" value="F:calcium ion binding"/>
    <property type="evidence" value="ECO:0007669"/>
    <property type="project" value="InterPro"/>
</dbReference>
<evidence type="ECO:0000256" key="7">
    <source>
        <dbReference type="ARBA" id="ARBA00022729"/>
    </source>
</evidence>
<keyword evidence="2" id="KW-0723">Serine/threonine-protein kinase</keyword>
<keyword evidence="25" id="KW-1185">Reference proteome</keyword>
<protein>
    <recommendedName>
        <fullName evidence="26">Protein kinase domain-containing protein</fullName>
    </recommendedName>
</protein>
<dbReference type="PROSITE" id="PS50011">
    <property type="entry name" value="PROTEIN_KINASE_DOM"/>
    <property type="match status" value="1"/>
</dbReference>
<gene>
    <name evidence="24" type="ORF">CEPIT_LOCUS2591</name>
</gene>
<dbReference type="Pfam" id="PF00008">
    <property type="entry name" value="EGF"/>
    <property type="match status" value="1"/>
</dbReference>
<dbReference type="SMART" id="SM00220">
    <property type="entry name" value="S_TKc"/>
    <property type="match status" value="1"/>
</dbReference>
<evidence type="ECO:0000313" key="24">
    <source>
        <dbReference type="EMBL" id="CAH9067560.1"/>
    </source>
</evidence>
<keyword evidence="5" id="KW-0808">Transferase</keyword>
<evidence type="ECO:0000256" key="6">
    <source>
        <dbReference type="ARBA" id="ARBA00022692"/>
    </source>
</evidence>
<feature type="region of interest" description="Disordered" evidence="20">
    <location>
        <begin position="494"/>
        <end position="517"/>
    </location>
</feature>
<comment type="caution">
    <text evidence="24">The sequence shown here is derived from an EMBL/GenBank/DDBJ whole genome shotgun (WGS) entry which is preliminary data.</text>
</comment>
<keyword evidence="4" id="KW-0597">Phosphoprotein</keyword>
<keyword evidence="14" id="KW-1015">Disulfide bond</keyword>
<keyword evidence="10" id="KW-0418">Kinase</keyword>
<evidence type="ECO:0000256" key="19">
    <source>
        <dbReference type="PROSITE-ProRule" id="PRU10141"/>
    </source>
</evidence>
<evidence type="ECO:0000256" key="20">
    <source>
        <dbReference type="SAM" id="MobiDB-lite"/>
    </source>
</evidence>
<dbReference type="InterPro" id="IPR017441">
    <property type="entry name" value="Protein_kinase_ATP_BS"/>
</dbReference>
<feature type="binding site" evidence="19">
    <location>
        <position position="225"/>
    </location>
    <ligand>
        <name>ATP</name>
        <dbReference type="ChEBI" id="CHEBI:30616"/>
    </ligand>
</feature>
<feature type="domain" description="Protein kinase" evidence="22">
    <location>
        <begin position="197"/>
        <end position="470"/>
    </location>
</feature>
<comment type="catalytic activity">
    <reaction evidence="16">
        <text>L-threonyl-[protein] + ATP = O-phospho-L-threonyl-[protein] + ADP + H(+)</text>
        <dbReference type="Rhea" id="RHEA:46608"/>
        <dbReference type="Rhea" id="RHEA-COMP:11060"/>
        <dbReference type="Rhea" id="RHEA-COMP:11605"/>
        <dbReference type="ChEBI" id="CHEBI:15378"/>
        <dbReference type="ChEBI" id="CHEBI:30013"/>
        <dbReference type="ChEBI" id="CHEBI:30616"/>
        <dbReference type="ChEBI" id="CHEBI:61977"/>
        <dbReference type="ChEBI" id="CHEBI:456216"/>
    </reaction>
</comment>
<keyword evidence="13 21" id="KW-0472">Membrane</keyword>
<dbReference type="FunFam" id="3.30.200.20:FF:000043">
    <property type="entry name" value="Wall-associated receptor kinase 2"/>
    <property type="match status" value="1"/>
</dbReference>
<evidence type="ECO:0000259" key="23">
    <source>
        <dbReference type="PROSITE" id="PS50026"/>
    </source>
</evidence>
<dbReference type="Pfam" id="PF07714">
    <property type="entry name" value="PK_Tyr_Ser-Thr"/>
    <property type="match status" value="1"/>
</dbReference>
<evidence type="ECO:0000256" key="9">
    <source>
        <dbReference type="ARBA" id="ARBA00022741"/>
    </source>
</evidence>
<evidence type="ECO:0008006" key="26">
    <source>
        <dbReference type="Google" id="ProtNLM"/>
    </source>
</evidence>
<dbReference type="Gene3D" id="3.30.200.20">
    <property type="entry name" value="Phosphorylase Kinase, domain 1"/>
    <property type="match status" value="1"/>
</dbReference>
<evidence type="ECO:0000256" key="17">
    <source>
        <dbReference type="ARBA" id="ARBA00058961"/>
    </source>
</evidence>
<evidence type="ECO:0000256" key="3">
    <source>
        <dbReference type="ARBA" id="ARBA00022536"/>
    </source>
</evidence>
<dbReference type="PROSITE" id="PS50026">
    <property type="entry name" value="EGF_3"/>
    <property type="match status" value="1"/>
</dbReference>
<dbReference type="PANTHER" id="PTHR27005:SF283">
    <property type="entry name" value="OS02G0633066 PROTEIN"/>
    <property type="match status" value="1"/>
</dbReference>
<evidence type="ECO:0000256" key="2">
    <source>
        <dbReference type="ARBA" id="ARBA00022527"/>
    </source>
</evidence>
<dbReference type="Gene3D" id="2.10.25.10">
    <property type="entry name" value="Laminin"/>
    <property type="match status" value="1"/>
</dbReference>
<accession>A0AAV0C472</accession>
<dbReference type="SUPFAM" id="SSF57196">
    <property type="entry name" value="EGF/Laminin"/>
    <property type="match status" value="1"/>
</dbReference>
<name>A0AAV0C472_9ASTE</name>
<dbReference type="PROSITE" id="PS00108">
    <property type="entry name" value="PROTEIN_KINASE_ST"/>
    <property type="match status" value="1"/>
</dbReference>
<feature type="transmembrane region" description="Helical" evidence="21">
    <location>
        <begin position="121"/>
        <end position="146"/>
    </location>
</feature>
<dbReference type="GO" id="GO:0004674">
    <property type="term" value="F:protein serine/threonine kinase activity"/>
    <property type="evidence" value="ECO:0007669"/>
    <property type="project" value="UniProtKB-KW"/>
</dbReference>
<dbReference type="PROSITE" id="PS01187">
    <property type="entry name" value="EGF_CA"/>
    <property type="match status" value="1"/>
</dbReference>
<evidence type="ECO:0000256" key="15">
    <source>
        <dbReference type="ARBA" id="ARBA00047558"/>
    </source>
</evidence>
<evidence type="ECO:0000256" key="8">
    <source>
        <dbReference type="ARBA" id="ARBA00022737"/>
    </source>
</evidence>
<dbReference type="FunFam" id="2.10.25.10:FF:000038">
    <property type="entry name" value="Fibrillin 2"/>
    <property type="match status" value="1"/>
</dbReference>
<dbReference type="CDD" id="cd14066">
    <property type="entry name" value="STKc_IRAK"/>
    <property type="match status" value="1"/>
</dbReference>
<dbReference type="InterPro" id="IPR000152">
    <property type="entry name" value="EGF-type_Asp/Asn_hydroxyl_site"/>
</dbReference>
<keyword evidence="7" id="KW-0732">Signal</keyword>
<evidence type="ECO:0000256" key="10">
    <source>
        <dbReference type="ARBA" id="ARBA00022777"/>
    </source>
</evidence>
<comment type="catalytic activity">
    <reaction evidence="15">
        <text>L-seryl-[protein] + ATP = O-phospho-L-seryl-[protein] + ADP + H(+)</text>
        <dbReference type="Rhea" id="RHEA:17989"/>
        <dbReference type="Rhea" id="RHEA-COMP:9863"/>
        <dbReference type="Rhea" id="RHEA-COMP:11604"/>
        <dbReference type="ChEBI" id="CHEBI:15378"/>
        <dbReference type="ChEBI" id="CHEBI:29999"/>
        <dbReference type="ChEBI" id="CHEBI:30616"/>
        <dbReference type="ChEBI" id="CHEBI:83421"/>
        <dbReference type="ChEBI" id="CHEBI:456216"/>
    </reaction>
</comment>
<dbReference type="Proteomes" id="UP001152523">
    <property type="component" value="Unassembled WGS sequence"/>
</dbReference>
<comment type="function">
    <text evidence="17">Serine/threonine-protein kinase that may function as a signaling receptor of extracellular matrix component. Binding to pectin may have significance in the control of cell expansion, morphogenesis and development.</text>
</comment>
<dbReference type="InterPro" id="IPR011009">
    <property type="entry name" value="Kinase-like_dom_sf"/>
</dbReference>
<dbReference type="SUPFAM" id="SSF56112">
    <property type="entry name" value="Protein kinase-like (PK-like)"/>
    <property type="match status" value="1"/>
</dbReference>
<dbReference type="InterPro" id="IPR000742">
    <property type="entry name" value="EGF"/>
</dbReference>
<keyword evidence="11 19" id="KW-0067">ATP-binding</keyword>
<dbReference type="InterPro" id="IPR001881">
    <property type="entry name" value="EGF-like_Ca-bd_dom"/>
</dbReference>
<evidence type="ECO:0000313" key="25">
    <source>
        <dbReference type="Proteomes" id="UP001152523"/>
    </source>
</evidence>
<evidence type="ECO:0000256" key="5">
    <source>
        <dbReference type="ARBA" id="ARBA00022679"/>
    </source>
</evidence>
<dbReference type="PANTHER" id="PTHR27005">
    <property type="entry name" value="WALL-ASSOCIATED RECEPTOR KINASE-LIKE 21"/>
    <property type="match status" value="1"/>
</dbReference>
<dbReference type="InterPro" id="IPR008271">
    <property type="entry name" value="Ser/Thr_kinase_AS"/>
</dbReference>
<evidence type="ECO:0000256" key="18">
    <source>
        <dbReference type="PROSITE-ProRule" id="PRU00076"/>
    </source>
</evidence>
<dbReference type="GO" id="GO:0007166">
    <property type="term" value="P:cell surface receptor signaling pathway"/>
    <property type="evidence" value="ECO:0007669"/>
    <property type="project" value="InterPro"/>
</dbReference>
<reference evidence="24" key="1">
    <citation type="submission" date="2022-07" db="EMBL/GenBank/DDBJ databases">
        <authorList>
            <person name="Macas J."/>
            <person name="Novak P."/>
            <person name="Neumann P."/>
        </authorList>
    </citation>
    <scope>NUCLEOTIDE SEQUENCE</scope>
</reference>
<dbReference type="Gene3D" id="1.10.510.10">
    <property type="entry name" value="Transferase(Phosphotransferase) domain 1"/>
    <property type="match status" value="1"/>
</dbReference>
<keyword evidence="9 19" id="KW-0547">Nucleotide-binding</keyword>
<dbReference type="GO" id="GO:0005524">
    <property type="term" value="F:ATP binding"/>
    <property type="evidence" value="ECO:0007669"/>
    <property type="project" value="UniProtKB-UniRule"/>
</dbReference>
<dbReference type="EMBL" id="CAMAPF010000013">
    <property type="protein sequence ID" value="CAH9067560.1"/>
    <property type="molecule type" value="Genomic_DNA"/>
</dbReference>
<dbReference type="InterPro" id="IPR018097">
    <property type="entry name" value="EGF_Ca-bd_CS"/>
</dbReference>
<organism evidence="24 25">
    <name type="scientific">Cuscuta epithymum</name>
    <dbReference type="NCBI Taxonomy" id="186058"/>
    <lineage>
        <taxon>Eukaryota</taxon>
        <taxon>Viridiplantae</taxon>
        <taxon>Streptophyta</taxon>
        <taxon>Embryophyta</taxon>
        <taxon>Tracheophyta</taxon>
        <taxon>Spermatophyta</taxon>
        <taxon>Magnoliopsida</taxon>
        <taxon>eudicotyledons</taxon>
        <taxon>Gunneridae</taxon>
        <taxon>Pentapetalae</taxon>
        <taxon>asterids</taxon>
        <taxon>lamiids</taxon>
        <taxon>Solanales</taxon>
        <taxon>Convolvulaceae</taxon>
        <taxon>Cuscuteae</taxon>
        <taxon>Cuscuta</taxon>
        <taxon>Cuscuta subgen. Cuscuta</taxon>
    </lineage>
</organism>
<sequence length="517" mass="57683">MEDFVASYKKLSMSEQENELNFDEDVAEDVEEEAGPTGFPAVGVVISDQKIKLAGFQELMTSIWKPVKDVDECSNHPCIEEAKCIDSPGNYTCTCPNNYEGDGRNKNGNGCKRKSNSNNTLLLVGLSISIGVIALFVVSLFIYWGLRKRRLSKLREKFFHQNGGILLQQQIAGNGGTSDARMKIFTLKDLEKATNSFDEKRILGQGGYGTVYKGVLNDIGVVAIKRSKICEKSQVEQFINEVIILWQINHRNVVKLFGCCLETEVPLVVYEFITNNTLYAHLHKKDQSSNLSWTTRLRVASESAGALSYLHSAASPPIIHRDIKTANILLDDRLTAKVADFGASRLVPLDRTQVTTLVQGTFGYLDPEYFHTSQLTHKSDVYSFGIVLAELLTGEKAISFDREEDDMNLGAYFVSSLEDGRLSQIMDHRIVNDVNFKQFMEVAKIASQCLKVKREERPTMREVAMEIEGLRGVERGSLGENGMSSRTINVRDSFISSGKTTDGESMEPFSWSLSSGR</sequence>
<dbReference type="SMART" id="SM00181">
    <property type="entry name" value="EGF"/>
    <property type="match status" value="1"/>
</dbReference>
<evidence type="ECO:0000256" key="16">
    <source>
        <dbReference type="ARBA" id="ARBA00047951"/>
    </source>
</evidence>
<dbReference type="AlphaFoldDB" id="A0AAV0C472"/>
<dbReference type="FunFam" id="1.10.510.10:FF:000084">
    <property type="entry name" value="Wall-associated receptor kinase 2"/>
    <property type="match status" value="1"/>
</dbReference>
<evidence type="ECO:0000256" key="21">
    <source>
        <dbReference type="SAM" id="Phobius"/>
    </source>
</evidence>
<evidence type="ECO:0000256" key="1">
    <source>
        <dbReference type="ARBA" id="ARBA00004479"/>
    </source>
</evidence>
<keyword evidence="3 18" id="KW-0245">EGF-like domain</keyword>
<dbReference type="CDD" id="cd00054">
    <property type="entry name" value="EGF_CA"/>
    <property type="match status" value="1"/>
</dbReference>
<dbReference type="GO" id="GO:0005886">
    <property type="term" value="C:plasma membrane"/>
    <property type="evidence" value="ECO:0007669"/>
    <property type="project" value="TreeGrafter"/>
</dbReference>
<dbReference type="SMART" id="SM00179">
    <property type="entry name" value="EGF_CA"/>
    <property type="match status" value="1"/>
</dbReference>
<dbReference type="PROSITE" id="PS00107">
    <property type="entry name" value="PROTEIN_KINASE_ATP"/>
    <property type="match status" value="1"/>
</dbReference>
<evidence type="ECO:0000256" key="4">
    <source>
        <dbReference type="ARBA" id="ARBA00022553"/>
    </source>
</evidence>
<dbReference type="InterPro" id="IPR000719">
    <property type="entry name" value="Prot_kinase_dom"/>
</dbReference>